<dbReference type="PANTHER" id="PTHR31308:SF5">
    <property type="entry name" value="ERGOSTERYL-BETA-GLUCOSIDASE"/>
    <property type="match status" value="1"/>
</dbReference>
<dbReference type="InterPro" id="IPR001547">
    <property type="entry name" value="Glyco_hydro_5"/>
</dbReference>
<accession>A0A8J6BB06</accession>
<dbReference type="GO" id="GO:0008422">
    <property type="term" value="F:beta-glucosidase activity"/>
    <property type="evidence" value="ECO:0007669"/>
    <property type="project" value="TreeGrafter"/>
</dbReference>
<keyword evidence="3 4" id="KW-0326">Glycosidase</keyword>
<dbReference type="Gene3D" id="3.20.20.80">
    <property type="entry name" value="Glycosidases"/>
    <property type="match status" value="1"/>
</dbReference>
<dbReference type="Pfam" id="PF00150">
    <property type="entry name" value="Cellulase"/>
    <property type="match status" value="1"/>
</dbReference>
<reference evidence="6" key="1">
    <citation type="submission" date="2021-05" db="EMBL/GenBank/DDBJ databases">
        <title>A free-living protist that lacks canonical eukaryotic 1 DNA replication and segregation systems.</title>
        <authorList>
            <person name="Salas-Leiva D.E."/>
            <person name="Tromer E.C."/>
            <person name="Curtis B.A."/>
            <person name="Jerlstrom-Hultqvist J."/>
            <person name="Kolisko M."/>
            <person name="Yi Z."/>
            <person name="Salas-Leiva J.S."/>
            <person name="Gallot-Lavallee L."/>
            <person name="Kops G.J.P.L."/>
            <person name="Archibald J.M."/>
            <person name="Simpson A.G.B."/>
            <person name="Roger A.J."/>
        </authorList>
    </citation>
    <scope>NUCLEOTIDE SEQUENCE</scope>
    <source>
        <strain evidence="6">BICM</strain>
    </source>
</reference>
<organism evidence="6 7">
    <name type="scientific">Carpediemonas membranifera</name>
    <dbReference type="NCBI Taxonomy" id="201153"/>
    <lineage>
        <taxon>Eukaryota</taxon>
        <taxon>Metamonada</taxon>
        <taxon>Carpediemonas-like organisms</taxon>
        <taxon>Carpediemonas</taxon>
    </lineage>
</organism>
<evidence type="ECO:0000259" key="5">
    <source>
        <dbReference type="Pfam" id="PF00150"/>
    </source>
</evidence>
<dbReference type="GO" id="GO:0000272">
    <property type="term" value="P:polysaccharide catabolic process"/>
    <property type="evidence" value="ECO:0007669"/>
    <property type="project" value="InterPro"/>
</dbReference>
<dbReference type="PANTHER" id="PTHR31308">
    <property type="match status" value="1"/>
</dbReference>
<gene>
    <name evidence="6" type="ORF">J8273_1322</name>
</gene>
<comment type="similarity">
    <text evidence="1 4">Belongs to the glycosyl hydrolase 5 (cellulase A) family.</text>
</comment>
<evidence type="ECO:0000256" key="2">
    <source>
        <dbReference type="ARBA" id="ARBA00022801"/>
    </source>
</evidence>
<evidence type="ECO:0000256" key="4">
    <source>
        <dbReference type="RuleBase" id="RU361153"/>
    </source>
</evidence>
<evidence type="ECO:0000256" key="3">
    <source>
        <dbReference type="ARBA" id="ARBA00023295"/>
    </source>
</evidence>
<evidence type="ECO:0000256" key="1">
    <source>
        <dbReference type="ARBA" id="ARBA00005641"/>
    </source>
</evidence>
<dbReference type="EMBL" id="JAHDYR010000004">
    <property type="protein sequence ID" value="KAG9396974.1"/>
    <property type="molecule type" value="Genomic_DNA"/>
</dbReference>
<dbReference type="InterPro" id="IPR052066">
    <property type="entry name" value="Glycosphingolipid_Hydrolases"/>
</dbReference>
<dbReference type="SUPFAM" id="SSF51445">
    <property type="entry name" value="(Trans)glycosidases"/>
    <property type="match status" value="1"/>
</dbReference>
<dbReference type="InterPro" id="IPR017853">
    <property type="entry name" value="GH"/>
</dbReference>
<name>A0A8J6BB06_9EUKA</name>
<dbReference type="AlphaFoldDB" id="A0A8J6BB06"/>
<keyword evidence="7" id="KW-1185">Reference proteome</keyword>
<protein>
    <submittedName>
        <fullName evidence="6">Cellulase (Glycosyl hydrolase family 5)</fullName>
    </submittedName>
</protein>
<proteinExistence type="inferred from homology"/>
<evidence type="ECO:0000313" key="7">
    <source>
        <dbReference type="Proteomes" id="UP000717585"/>
    </source>
</evidence>
<dbReference type="OrthoDB" id="10250331at2759"/>
<sequence>MSGISAQEIANWRFVNVSSYNKNVPCDPIDGNEFPATYSEFRPFDNADPVAALKNIKELGFNGIRLMLFWECIEPQQNTYSKRYLDQVASFIELCEAHDVLVLIDFHQDLFSRRLAGSGAPDWALPPILRNAIDKKLLGPKGGYDHVMPCDKTWGGKYATDKCQEVVWEHWWSTSELRRAYINMTKSVVSHDGLMRENVIGVDIFNEPSFAELFHAHILAKPWLFKKVRTQLADFYSDAIQSLSGVVPSRVLFFIEPYGYDVSQMAWMTVGMAQLSVPDTLLQRTVYAAHIYQPIPKIWRAANRILRSHYIQANSLGVKAVWVGEFGDLTFNSGTPAAFKVIKQQTTLLEATGTGWAYYNYSPSTLVWNEEDMSVVTPAFEPKPCLAGLSRALDSRAGVTIAQLGATNPLCEVFREIPGVRVDPLMKSSDTLLVIPGDAGEALETAMMAIHTQGPAEELHALGKAARHPAFPLRHCIIVPTSFVDLDMTAQALFRRSFAGILHCHGCSVVSFRKLADAHSFGFKWGAKSANFRPFPYVDLSWVGNEGQETEAKSKTD</sequence>
<feature type="domain" description="Glycoside hydrolase family 5" evidence="5">
    <location>
        <begin position="51"/>
        <end position="363"/>
    </location>
</feature>
<evidence type="ECO:0000313" key="6">
    <source>
        <dbReference type="EMBL" id="KAG9396974.1"/>
    </source>
</evidence>
<comment type="caution">
    <text evidence="6">The sequence shown here is derived from an EMBL/GenBank/DDBJ whole genome shotgun (WGS) entry which is preliminary data.</text>
</comment>
<keyword evidence="2 4" id="KW-0378">Hydrolase</keyword>
<dbReference type="Proteomes" id="UP000717585">
    <property type="component" value="Unassembled WGS sequence"/>
</dbReference>